<dbReference type="SUPFAM" id="SSF48371">
    <property type="entry name" value="ARM repeat"/>
    <property type="match status" value="1"/>
</dbReference>
<evidence type="ECO:0000256" key="3">
    <source>
        <dbReference type="ARBA" id="ARBA00023004"/>
    </source>
</evidence>
<organism evidence="8 9">
    <name type="scientific">Saccharobesus litoralis</name>
    <dbReference type="NCBI Taxonomy" id="2172099"/>
    <lineage>
        <taxon>Bacteria</taxon>
        <taxon>Pseudomonadati</taxon>
        <taxon>Pseudomonadota</taxon>
        <taxon>Gammaproteobacteria</taxon>
        <taxon>Alteromonadales</taxon>
        <taxon>Alteromonadaceae</taxon>
        <taxon>Saccharobesus</taxon>
    </lineage>
</organism>
<dbReference type="AlphaFoldDB" id="A0A2S0VMX3"/>
<proteinExistence type="predicted"/>
<dbReference type="PANTHER" id="PTHR33546:SF1">
    <property type="entry name" value="LARGE, MULTIFUNCTIONAL SECRETED PROTEIN"/>
    <property type="match status" value="1"/>
</dbReference>
<dbReference type="Pfam" id="PF00034">
    <property type="entry name" value="Cytochrom_C"/>
    <property type="match status" value="1"/>
</dbReference>
<feature type="signal peptide" evidence="5">
    <location>
        <begin position="1"/>
        <end position="19"/>
    </location>
</feature>
<dbReference type="InterPro" id="IPR000421">
    <property type="entry name" value="FA58C"/>
</dbReference>
<evidence type="ECO:0000256" key="2">
    <source>
        <dbReference type="ARBA" id="ARBA00022723"/>
    </source>
</evidence>
<evidence type="ECO:0000313" key="8">
    <source>
        <dbReference type="EMBL" id="AWB65564.1"/>
    </source>
</evidence>
<evidence type="ECO:0000313" key="9">
    <source>
        <dbReference type="Proteomes" id="UP000244441"/>
    </source>
</evidence>
<dbReference type="GO" id="GO:0046872">
    <property type="term" value="F:metal ion binding"/>
    <property type="evidence" value="ECO:0007669"/>
    <property type="project" value="UniProtKB-KW"/>
</dbReference>
<dbReference type="OrthoDB" id="174301at2"/>
<dbReference type="InterPro" id="IPR016024">
    <property type="entry name" value="ARM-type_fold"/>
</dbReference>
<feature type="chain" id="PRO_5015663930" evidence="5">
    <location>
        <begin position="20"/>
        <end position="887"/>
    </location>
</feature>
<protein>
    <submittedName>
        <fullName evidence="8">Uncharacterized protein</fullName>
    </submittedName>
</protein>
<dbReference type="GO" id="GO:0009055">
    <property type="term" value="F:electron transfer activity"/>
    <property type="evidence" value="ECO:0007669"/>
    <property type="project" value="InterPro"/>
</dbReference>
<dbReference type="InterPro" id="IPR011041">
    <property type="entry name" value="Quinoprot_gluc/sorb_DH_b-prop"/>
</dbReference>
<dbReference type="SUPFAM" id="SSF46626">
    <property type="entry name" value="Cytochrome c"/>
    <property type="match status" value="1"/>
</dbReference>
<dbReference type="Proteomes" id="UP000244441">
    <property type="component" value="Chromosome"/>
</dbReference>
<evidence type="ECO:0000259" key="7">
    <source>
        <dbReference type="PROSITE" id="PS51007"/>
    </source>
</evidence>
<dbReference type="InterPro" id="IPR055557">
    <property type="entry name" value="DUF7133"/>
</dbReference>
<feature type="domain" description="F5/8 type C" evidence="6">
    <location>
        <begin position="744"/>
        <end position="885"/>
    </location>
</feature>
<name>A0A2S0VMX3_9ALTE</name>
<dbReference type="RefSeq" id="WP_108601640.1">
    <property type="nucleotide sequence ID" value="NZ_CP026604.1"/>
</dbReference>
<dbReference type="InterPro" id="IPR011989">
    <property type="entry name" value="ARM-like"/>
</dbReference>
<dbReference type="PROSITE" id="PS50022">
    <property type="entry name" value="FA58C_3"/>
    <property type="match status" value="1"/>
</dbReference>
<keyword evidence="5" id="KW-0732">Signal</keyword>
<gene>
    <name evidence="8" type="ORF">C2869_03540</name>
</gene>
<dbReference type="Gene3D" id="1.25.10.10">
    <property type="entry name" value="Leucine-rich Repeat Variant"/>
    <property type="match status" value="1"/>
</dbReference>
<keyword evidence="9" id="KW-1185">Reference proteome</keyword>
<accession>A0A2S0VMX3</accession>
<evidence type="ECO:0000256" key="1">
    <source>
        <dbReference type="ARBA" id="ARBA00022617"/>
    </source>
</evidence>
<dbReference type="EMBL" id="CP026604">
    <property type="protein sequence ID" value="AWB65564.1"/>
    <property type="molecule type" value="Genomic_DNA"/>
</dbReference>
<dbReference type="Pfam" id="PF23500">
    <property type="entry name" value="DUF7133"/>
    <property type="match status" value="1"/>
</dbReference>
<dbReference type="KEGG" id="cate:C2869_03540"/>
<dbReference type="PROSITE" id="PS51257">
    <property type="entry name" value="PROKAR_LIPOPROTEIN"/>
    <property type="match status" value="1"/>
</dbReference>
<sequence length="887" mass="98631">MRHLLSPICAALCSLTSLAFLSSCSSEPNASQSSQSLVQVKKIQPEQIQHLNDQGKVLPLPAELALASMELQDGYKMELVAAEPLVEEPVLFTFDGNGRMYVAEMLTYMLDADGTGQMQPASRIKRLEDTDNDGVMDKMSVFADGLLLPRMIQTLDDGRILVRETNTFDLLLLEDTNGDGKADKRSTLYKGGRRGGNLEHQPSGLIYGIDNWMYVTYTDKRYRYRNGSIETQNIAYGGGQWGLGQDAAGRLYYSSAGGENPAFTFQFPSVYGKVSLNGEQAKGFREVFPLSTTPDVQGGLRRVRDDNTLNHFTAVGGQSVYLGDKLPELYGNYIAPEPVGNLVRRADITRTDGYSVLSHPYQNAQKEFIATRDPNFRPVWSDTAPDGTLMIADMYRGIIQEGNWTKEGSYLRGVIEKYGFDKVIGRGRIYRVTRPGVELGPQPRMYQETPSQLVEHLAHPNFWWRITAQKLLVIGQEKSVISKLKKMAESHTSQYARLHALWTLEGLGVVDKRLLISKFSDPDTNVRTAAVRISEQLVTAENDGGMVDLWSHLLKSADLETSQQIILSAFYVAIEQNKRLKLLDAAKQRFANSKSLAAVEYSMHFLLEQKAKMAKLAAGDAKLAESVARGEKNYKSLCYTCHGADAKGTPMGEGLLAPSFHNNKRIAGNLAILGRIMAQGLTGPIDGVNYGGGVMAPLASNDDQWVADVLNYLRNNYGNEANSVSAEQIKQVKALTKGRHAPWTQAELNALFANEITDKSGWKVTASHGQEWLNKINDGKAGGGRWMTRVKQQAGMWLQVELEKPYYISQVLLNNQYSKKQFPRGYQLEFSMDGENWQLVDTSIKSGFMLTSETLGYKTKFIRITLTHGSSDVDWKMNELQLFGSEA</sequence>
<dbReference type="PANTHER" id="PTHR33546">
    <property type="entry name" value="LARGE, MULTIFUNCTIONAL SECRETED PROTEIN-RELATED"/>
    <property type="match status" value="1"/>
</dbReference>
<dbReference type="InterPro" id="IPR008979">
    <property type="entry name" value="Galactose-bd-like_sf"/>
</dbReference>
<keyword evidence="2 4" id="KW-0479">Metal-binding</keyword>
<keyword evidence="1 4" id="KW-0349">Heme</keyword>
<feature type="domain" description="Cytochrome c" evidence="7">
    <location>
        <begin position="625"/>
        <end position="717"/>
    </location>
</feature>
<dbReference type="SUPFAM" id="SSF49785">
    <property type="entry name" value="Galactose-binding domain-like"/>
    <property type="match status" value="1"/>
</dbReference>
<dbReference type="Gene3D" id="2.60.120.260">
    <property type="entry name" value="Galactose-binding domain-like"/>
    <property type="match status" value="1"/>
</dbReference>
<dbReference type="Gene3D" id="1.10.760.10">
    <property type="entry name" value="Cytochrome c-like domain"/>
    <property type="match status" value="1"/>
</dbReference>
<dbReference type="GO" id="GO:0020037">
    <property type="term" value="F:heme binding"/>
    <property type="evidence" value="ECO:0007669"/>
    <property type="project" value="InterPro"/>
</dbReference>
<dbReference type="InterPro" id="IPR009056">
    <property type="entry name" value="Cyt_c-like_dom"/>
</dbReference>
<evidence type="ECO:0000259" key="6">
    <source>
        <dbReference type="PROSITE" id="PS50022"/>
    </source>
</evidence>
<dbReference type="SUPFAM" id="SSF50952">
    <property type="entry name" value="Soluble quinoprotein glucose dehydrogenase"/>
    <property type="match status" value="1"/>
</dbReference>
<evidence type="ECO:0000256" key="4">
    <source>
        <dbReference type="PROSITE-ProRule" id="PRU00433"/>
    </source>
</evidence>
<dbReference type="Pfam" id="PF00754">
    <property type="entry name" value="F5_F8_type_C"/>
    <property type="match status" value="1"/>
</dbReference>
<reference evidence="8 9" key="1">
    <citation type="submission" date="2018-01" db="EMBL/GenBank/DDBJ databases">
        <title>Genome sequence of a Cantenovulum-like bacteria.</title>
        <authorList>
            <person name="Tan W.R."/>
            <person name="Lau N.-S."/>
            <person name="Go F."/>
            <person name="Amirul A.-A.A."/>
        </authorList>
    </citation>
    <scope>NUCLEOTIDE SEQUENCE [LARGE SCALE GENOMIC DNA]</scope>
    <source>
        <strain evidence="8 9">CCB-QB4</strain>
    </source>
</reference>
<dbReference type="PROSITE" id="PS51007">
    <property type="entry name" value="CYTC"/>
    <property type="match status" value="1"/>
</dbReference>
<keyword evidence="3 4" id="KW-0408">Iron</keyword>
<dbReference type="InterPro" id="IPR036909">
    <property type="entry name" value="Cyt_c-like_dom_sf"/>
</dbReference>
<evidence type="ECO:0000256" key="5">
    <source>
        <dbReference type="SAM" id="SignalP"/>
    </source>
</evidence>